<feature type="non-terminal residue" evidence="1">
    <location>
        <position position="76"/>
    </location>
</feature>
<dbReference type="AlphaFoldDB" id="A0AAW1UNJ2"/>
<evidence type="ECO:0000313" key="2">
    <source>
        <dbReference type="Proteomes" id="UP001431783"/>
    </source>
</evidence>
<proteinExistence type="predicted"/>
<reference evidence="1 2" key="1">
    <citation type="submission" date="2023-03" db="EMBL/GenBank/DDBJ databases">
        <title>Genome insight into feeding habits of ladybird beetles.</title>
        <authorList>
            <person name="Li H.-S."/>
            <person name="Huang Y.-H."/>
            <person name="Pang H."/>
        </authorList>
    </citation>
    <scope>NUCLEOTIDE SEQUENCE [LARGE SCALE GENOMIC DNA]</scope>
    <source>
        <strain evidence="1">SYSU_2023b</strain>
        <tissue evidence="1">Whole body</tissue>
    </source>
</reference>
<dbReference type="Proteomes" id="UP001431783">
    <property type="component" value="Unassembled WGS sequence"/>
</dbReference>
<protein>
    <submittedName>
        <fullName evidence="1">Uncharacterized protein</fullName>
    </submittedName>
</protein>
<dbReference type="EMBL" id="JARQZJ010000092">
    <property type="protein sequence ID" value="KAK9884095.1"/>
    <property type="molecule type" value="Genomic_DNA"/>
</dbReference>
<organism evidence="1 2">
    <name type="scientific">Henosepilachna vigintioctopunctata</name>
    <dbReference type="NCBI Taxonomy" id="420089"/>
    <lineage>
        <taxon>Eukaryota</taxon>
        <taxon>Metazoa</taxon>
        <taxon>Ecdysozoa</taxon>
        <taxon>Arthropoda</taxon>
        <taxon>Hexapoda</taxon>
        <taxon>Insecta</taxon>
        <taxon>Pterygota</taxon>
        <taxon>Neoptera</taxon>
        <taxon>Endopterygota</taxon>
        <taxon>Coleoptera</taxon>
        <taxon>Polyphaga</taxon>
        <taxon>Cucujiformia</taxon>
        <taxon>Coccinelloidea</taxon>
        <taxon>Coccinellidae</taxon>
        <taxon>Epilachninae</taxon>
        <taxon>Epilachnini</taxon>
        <taxon>Henosepilachna</taxon>
    </lineage>
</organism>
<evidence type="ECO:0000313" key="1">
    <source>
        <dbReference type="EMBL" id="KAK9884095.1"/>
    </source>
</evidence>
<comment type="caution">
    <text evidence="1">The sequence shown here is derived from an EMBL/GenBank/DDBJ whole genome shotgun (WGS) entry which is preliminary data.</text>
</comment>
<keyword evidence="2" id="KW-1185">Reference proteome</keyword>
<sequence>MVHEGLMGSRVEERGEENVFCVRSKHEMRRCSNLLSTPSHTWPYLAEDNTSRHLMQTTRLVYGHSRTQRPSAQDME</sequence>
<accession>A0AAW1UNJ2</accession>
<gene>
    <name evidence="1" type="ORF">WA026_005035</name>
</gene>
<name>A0AAW1UNJ2_9CUCU</name>